<reference evidence="12" key="3">
    <citation type="submission" date="2015-06" db="UniProtKB">
        <authorList>
            <consortium name="EnsemblProtists"/>
        </authorList>
    </citation>
    <scope>IDENTIFICATION</scope>
</reference>
<accession>L1I6Q7</accession>
<dbReference type="OMA" id="QKRYQRD"/>
<dbReference type="RefSeq" id="XP_005818737.1">
    <property type="nucleotide sequence ID" value="XM_005818680.1"/>
</dbReference>
<feature type="domain" description="FAD-binding FR-type" evidence="10">
    <location>
        <begin position="264"/>
        <end position="494"/>
    </location>
</feature>
<dbReference type="Gene3D" id="1.20.990.10">
    <property type="entry name" value="NADPH-cytochrome p450 Reductase, Chain A, domain 3"/>
    <property type="match status" value="1"/>
</dbReference>
<dbReference type="STRING" id="905079.L1I6Q7"/>
<dbReference type="SUPFAM" id="SSF52218">
    <property type="entry name" value="Flavoproteins"/>
    <property type="match status" value="1"/>
</dbReference>
<dbReference type="PaxDb" id="55529-EKX31757"/>
<dbReference type="PROSITE" id="PS50902">
    <property type="entry name" value="FLAVODOXIN_LIKE"/>
    <property type="match status" value="1"/>
</dbReference>
<evidence type="ECO:0000256" key="1">
    <source>
        <dbReference type="ARBA" id="ARBA00001917"/>
    </source>
</evidence>
<name>L1I6Q7_GUITC</name>
<dbReference type="EnsemblProtists" id="EKX31757">
    <property type="protein sequence ID" value="EKX31757"/>
    <property type="gene ID" value="GUITHDRAFT_149086"/>
</dbReference>
<organism evidence="11">
    <name type="scientific">Guillardia theta (strain CCMP2712)</name>
    <name type="common">Cryptophyte</name>
    <dbReference type="NCBI Taxonomy" id="905079"/>
    <lineage>
        <taxon>Eukaryota</taxon>
        <taxon>Cryptophyceae</taxon>
        <taxon>Pyrenomonadales</taxon>
        <taxon>Geminigeraceae</taxon>
        <taxon>Guillardia</taxon>
    </lineage>
</organism>
<evidence type="ECO:0000256" key="8">
    <source>
        <dbReference type="ARBA" id="ARBA00023797"/>
    </source>
</evidence>
<dbReference type="OrthoDB" id="1856718at2759"/>
<dbReference type="Gene3D" id="2.40.30.10">
    <property type="entry name" value="Translation factors"/>
    <property type="match status" value="1"/>
</dbReference>
<keyword evidence="4" id="KW-0288">FMN</keyword>
<sequence length="654" mass="73334">MMIYNKPLSSAAFLAGGSLAMAMILYIFRKKSKSATSLATFTLGKAKPKTKVMKGVVEPPSRTASSELTGPVIWVHFGSQTGTAEEFAKIIVKEGRKQRMNMKLVDLEKFDASRFPGSFGIFLVATYGEGEPTDNAKQFYHWLLERSGGNSCSGMQYAVFGLGNTQYEHYNAFGKLLDSTFEREGGKRMLKLGLGDDDKNIREDFEDWVKKLWPALSEHLGLEQSSQQWMDEGVQYKMQVKAHGYTKPATNGCSFQSSNALDAVHVETLRVRENRELNKGGERSCRHVEFDILAPAVGYETGDHLAIFPENDMSMVKALAARLQVDLSLYITVKDSDGFSPFPCPCTVEEAFARYLDINSLPRKSFLVALAEFARDGSERERLLKLASKEGQDLYHQYVVLETRNLLDLLNDFPSVQPSLECLVELVPRLQSRYYSISSSNLVHPRCVHVTAVVVEKKYQDGRSFHGVCTSYLRRLHQGDIVRAHLRKTNFKLPREVSTPVILVGAGTGIAPLRGMCQELEHRKRMLAPIGKNLLFFGCRRPTEDYLYEEEIGGWLENGTLSRVHTAFSRSNDTLGGGKVYVQQRVDENAIQLLSLLDAGACIYVCGSTAMARDVKRVLCQSLIFLRRMKGNGAEAFLEDLAKEGRYHQDVWTT</sequence>
<evidence type="ECO:0000313" key="11">
    <source>
        <dbReference type="EMBL" id="EKX31757.1"/>
    </source>
</evidence>
<comment type="cofactor">
    <cofactor evidence="2">
        <name>FAD</name>
        <dbReference type="ChEBI" id="CHEBI:57692"/>
    </cofactor>
</comment>
<dbReference type="GO" id="GO:0050660">
    <property type="term" value="F:flavin adenine dinucleotide binding"/>
    <property type="evidence" value="ECO:0007669"/>
    <property type="project" value="TreeGrafter"/>
</dbReference>
<protein>
    <recommendedName>
        <fullName evidence="8">NADPH--hemoprotein reductase</fullName>
        <ecNumber evidence="8">1.6.2.4</ecNumber>
    </recommendedName>
</protein>
<dbReference type="PRINTS" id="PR00371">
    <property type="entry name" value="FPNCR"/>
</dbReference>
<dbReference type="SUPFAM" id="SSF52343">
    <property type="entry name" value="Ferredoxin reductase-like, C-terminal NADP-linked domain"/>
    <property type="match status" value="1"/>
</dbReference>
<reference evidence="13" key="2">
    <citation type="submission" date="2012-11" db="EMBL/GenBank/DDBJ databases">
        <authorList>
            <person name="Kuo A."/>
            <person name="Curtis B.A."/>
            <person name="Tanifuji G."/>
            <person name="Burki F."/>
            <person name="Gruber A."/>
            <person name="Irimia M."/>
            <person name="Maruyama S."/>
            <person name="Arias M.C."/>
            <person name="Ball S.G."/>
            <person name="Gile G.H."/>
            <person name="Hirakawa Y."/>
            <person name="Hopkins J.F."/>
            <person name="Rensing S.A."/>
            <person name="Schmutz J."/>
            <person name="Symeonidi A."/>
            <person name="Elias M."/>
            <person name="Eveleigh R.J."/>
            <person name="Herman E.K."/>
            <person name="Klute M.J."/>
            <person name="Nakayama T."/>
            <person name="Obornik M."/>
            <person name="Reyes-Prieto A."/>
            <person name="Armbrust E.V."/>
            <person name="Aves S.J."/>
            <person name="Beiko R.G."/>
            <person name="Coutinho P."/>
            <person name="Dacks J.B."/>
            <person name="Durnford D.G."/>
            <person name="Fast N.M."/>
            <person name="Green B.R."/>
            <person name="Grisdale C."/>
            <person name="Hempe F."/>
            <person name="Henrissat B."/>
            <person name="Hoppner M.P."/>
            <person name="Ishida K.-I."/>
            <person name="Kim E."/>
            <person name="Koreny L."/>
            <person name="Kroth P.G."/>
            <person name="Liu Y."/>
            <person name="Malik S.-B."/>
            <person name="Maier U.G."/>
            <person name="McRose D."/>
            <person name="Mock T."/>
            <person name="Neilson J.A."/>
            <person name="Onodera N.T."/>
            <person name="Poole A.M."/>
            <person name="Pritham E.J."/>
            <person name="Richards T.A."/>
            <person name="Rocap G."/>
            <person name="Roy S.W."/>
            <person name="Sarai C."/>
            <person name="Schaack S."/>
            <person name="Shirato S."/>
            <person name="Slamovits C.H."/>
            <person name="Spencer D.F."/>
            <person name="Suzuki S."/>
            <person name="Worden A.Z."/>
            <person name="Zauner S."/>
            <person name="Barry K."/>
            <person name="Bell C."/>
            <person name="Bharti A.K."/>
            <person name="Crow J.A."/>
            <person name="Grimwood J."/>
            <person name="Kramer R."/>
            <person name="Lindquist E."/>
            <person name="Lucas S."/>
            <person name="Salamov A."/>
            <person name="McFadden G.I."/>
            <person name="Lane C.E."/>
            <person name="Keeling P.J."/>
            <person name="Gray M.W."/>
            <person name="Grigoriev I.V."/>
            <person name="Archibald J.M."/>
        </authorList>
    </citation>
    <scope>NUCLEOTIDE SEQUENCE</scope>
    <source>
        <strain evidence="13">CCMP2712</strain>
    </source>
</reference>
<dbReference type="FunFam" id="1.20.990.10:FF:000001">
    <property type="entry name" value="NADPH--cytochrome P450 reductase"/>
    <property type="match status" value="1"/>
</dbReference>
<keyword evidence="5" id="KW-0274">FAD</keyword>
<evidence type="ECO:0000256" key="6">
    <source>
        <dbReference type="ARBA" id="ARBA00022857"/>
    </source>
</evidence>
<proteinExistence type="predicted"/>
<dbReference type="InterPro" id="IPR001094">
    <property type="entry name" value="Flavdoxin-like"/>
</dbReference>
<evidence type="ECO:0000256" key="5">
    <source>
        <dbReference type="ARBA" id="ARBA00022827"/>
    </source>
</evidence>
<dbReference type="EC" id="1.6.2.4" evidence="8"/>
<evidence type="ECO:0000259" key="9">
    <source>
        <dbReference type="PROSITE" id="PS50902"/>
    </source>
</evidence>
<keyword evidence="13" id="KW-1185">Reference proteome</keyword>
<dbReference type="InterPro" id="IPR001433">
    <property type="entry name" value="OxRdtase_FAD/NAD-bd"/>
</dbReference>
<dbReference type="eggNOG" id="KOG1158">
    <property type="taxonomic scope" value="Eukaryota"/>
</dbReference>
<keyword evidence="3" id="KW-0285">Flavoprotein</keyword>
<dbReference type="InterPro" id="IPR017938">
    <property type="entry name" value="Riboflavin_synthase-like_b-brl"/>
</dbReference>
<dbReference type="Pfam" id="PF00667">
    <property type="entry name" value="FAD_binding_1"/>
    <property type="match status" value="1"/>
</dbReference>
<dbReference type="GO" id="GO:0005829">
    <property type="term" value="C:cytosol"/>
    <property type="evidence" value="ECO:0007669"/>
    <property type="project" value="TreeGrafter"/>
</dbReference>
<dbReference type="KEGG" id="gtt:GUITHDRAFT_149086"/>
<dbReference type="InterPro" id="IPR017927">
    <property type="entry name" value="FAD-bd_FR_type"/>
</dbReference>
<dbReference type="Proteomes" id="UP000011087">
    <property type="component" value="Unassembled WGS sequence"/>
</dbReference>
<dbReference type="PANTHER" id="PTHR19384:SF17">
    <property type="entry name" value="NADPH--CYTOCHROME P450 REDUCTASE"/>
    <property type="match status" value="1"/>
</dbReference>
<evidence type="ECO:0000256" key="4">
    <source>
        <dbReference type="ARBA" id="ARBA00022643"/>
    </source>
</evidence>
<dbReference type="InterPro" id="IPR039261">
    <property type="entry name" value="FNR_nucleotide-bd"/>
</dbReference>
<evidence type="ECO:0000313" key="12">
    <source>
        <dbReference type="EnsemblProtists" id="EKX31757"/>
    </source>
</evidence>
<dbReference type="Gene3D" id="3.40.50.80">
    <property type="entry name" value="Nucleotide-binding domain of ferredoxin-NADP reductase (FNR) module"/>
    <property type="match status" value="1"/>
</dbReference>
<comment type="cofactor">
    <cofactor evidence="1">
        <name>FMN</name>
        <dbReference type="ChEBI" id="CHEBI:58210"/>
    </cofactor>
</comment>
<dbReference type="InterPro" id="IPR003097">
    <property type="entry name" value="CysJ-like_FAD-binding"/>
</dbReference>
<dbReference type="GO" id="GO:0010181">
    <property type="term" value="F:FMN binding"/>
    <property type="evidence" value="ECO:0007669"/>
    <property type="project" value="InterPro"/>
</dbReference>
<dbReference type="GeneID" id="17288486"/>
<dbReference type="Pfam" id="PF00258">
    <property type="entry name" value="Flavodoxin_1"/>
    <property type="match status" value="1"/>
</dbReference>
<dbReference type="Pfam" id="PF00175">
    <property type="entry name" value="NAD_binding_1"/>
    <property type="match status" value="1"/>
</dbReference>
<dbReference type="PROSITE" id="PS51384">
    <property type="entry name" value="FAD_FR"/>
    <property type="match status" value="1"/>
</dbReference>
<dbReference type="GO" id="GO:0003958">
    <property type="term" value="F:NADPH-hemoprotein reductase activity"/>
    <property type="evidence" value="ECO:0007669"/>
    <property type="project" value="UniProtKB-EC"/>
</dbReference>
<keyword evidence="7" id="KW-0560">Oxidoreductase</keyword>
<evidence type="ECO:0000256" key="2">
    <source>
        <dbReference type="ARBA" id="ARBA00001974"/>
    </source>
</evidence>
<evidence type="ECO:0000256" key="7">
    <source>
        <dbReference type="ARBA" id="ARBA00023002"/>
    </source>
</evidence>
<evidence type="ECO:0000313" key="13">
    <source>
        <dbReference type="Proteomes" id="UP000011087"/>
    </source>
</evidence>
<dbReference type="HOGENOM" id="CLU_001570_17_3_1"/>
<evidence type="ECO:0000259" key="10">
    <source>
        <dbReference type="PROSITE" id="PS51384"/>
    </source>
</evidence>
<evidence type="ECO:0000256" key="3">
    <source>
        <dbReference type="ARBA" id="ARBA00022630"/>
    </source>
</evidence>
<dbReference type="InterPro" id="IPR001709">
    <property type="entry name" value="Flavoprot_Pyr_Nucl_cyt_Rdtase"/>
</dbReference>
<reference evidence="11 13" key="1">
    <citation type="journal article" date="2012" name="Nature">
        <title>Algal genomes reveal evolutionary mosaicism and the fate of nucleomorphs.</title>
        <authorList>
            <consortium name="DOE Joint Genome Institute"/>
            <person name="Curtis B.A."/>
            <person name="Tanifuji G."/>
            <person name="Burki F."/>
            <person name="Gruber A."/>
            <person name="Irimia M."/>
            <person name="Maruyama S."/>
            <person name="Arias M.C."/>
            <person name="Ball S.G."/>
            <person name="Gile G.H."/>
            <person name="Hirakawa Y."/>
            <person name="Hopkins J.F."/>
            <person name="Kuo A."/>
            <person name="Rensing S.A."/>
            <person name="Schmutz J."/>
            <person name="Symeonidi A."/>
            <person name="Elias M."/>
            <person name="Eveleigh R.J."/>
            <person name="Herman E.K."/>
            <person name="Klute M.J."/>
            <person name="Nakayama T."/>
            <person name="Obornik M."/>
            <person name="Reyes-Prieto A."/>
            <person name="Armbrust E.V."/>
            <person name="Aves S.J."/>
            <person name="Beiko R.G."/>
            <person name="Coutinho P."/>
            <person name="Dacks J.B."/>
            <person name="Durnford D.G."/>
            <person name="Fast N.M."/>
            <person name="Green B.R."/>
            <person name="Grisdale C.J."/>
            <person name="Hempel F."/>
            <person name="Henrissat B."/>
            <person name="Hoppner M.P."/>
            <person name="Ishida K."/>
            <person name="Kim E."/>
            <person name="Koreny L."/>
            <person name="Kroth P.G."/>
            <person name="Liu Y."/>
            <person name="Malik S.B."/>
            <person name="Maier U.G."/>
            <person name="McRose D."/>
            <person name="Mock T."/>
            <person name="Neilson J.A."/>
            <person name="Onodera N.T."/>
            <person name="Poole A.M."/>
            <person name="Pritham E.J."/>
            <person name="Richards T.A."/>
            <person name="Rocap G."/>
            <person name="Roy S.W."/>
            <person name="Sarai C."/>
            <person name="Schaack S."/>
            <person name="Shirato S."/>
            <person name="Slamovits C.H."/>
            <person name="Spencer D.F."/>
            <person name="Suzuki S."/>
            <person name="Worden A.Z."/>
            <person name="Zauner S."/>
            <person name="Barry K."/>
            <person name="Bell C."/>
            <person name="Bharti A.K."/>
            <person name="Crow J.A."/>
            <person name="Grimwood J."/>
            <person name="Kramer R."/>
            <person name="Lindquist E."/>
            <person name="Lucas S."/>
            <person name="Salamov A."/>
            <person name="McFadden G.I."/>
            <person name="Lane C.E."/>
            <person name="Keeling P.J."/>
            <person name="Gray M.W."/>
            <person name="Grigoriev I.V."/>
            <person name="Archibald J.M."/>
        </authorList>
    </citation>
    <scope>NUCLEOTIDE SEQUENCE</scope>
    <source>
        <strain evidence="11 13">CCMP2712</strain>
    </source>
</reference>
<gene>
    <name evidence="11" type="ORF">GUITHDRAFT_149086</name>
</gene>
<dbReference type="EMBL" id="JH993239">
    <property type="protein sequence ID" value="EKX31757.1"/>
    <property type="molecule type" value="Genomic_DNA"/>
</dbReference>
<dbReference type="Gene3D" id="3.40.50.360">
    <property type="match status" value="1"/>
</dbReference>
<dbReference type="PANTHER" id="PTHR19384">
    <property type="entry name" value="NITRIC OXIDE SYNTHASE-RELATED"/>
    <property type="match status" value="1"/>
</dbReference>
<dbReference type="InterPro" id="IPR023173">
    <property type="entry name" value="NADPH_Cyt_P450_Rdtase_alpha"/>
</dbReference>
<dbReference type="PRINTS" id="PR00369">
    <property type="entry name" value="FLAVODOXIN"/>
</dbReference>
<dbReference type="SUPFAM" id="SSF63380">
    <property type="entry name" value="Riboflavin synthase domain-like"/>
    <property type="match status" value="1"/>
</dbReference>
<feature type="domain" description="Flavodoxin-like" evidence="9">
    <location>
        <begin position="73"/>
        <end position="213"/>
    </location>
</feature>
<dbReference type="InterPro" id="IPR029039">
    <property type="entry name" value="Flavoprotein-like_sf"/>
</dbReference>
<dbReference type="InterPro" id="IPR008254">
    <property type="entry name" value="Flavodoxin/NO_synth"/>
</dbReference>
<dbReference type="AlphaFoldDB" id="L1I6Q7"/>
<keyword evidence="6" id="KW-0521">NADP</keyword>